<gene>
    <name evidence="1" type="ORF">GOODEAATRI_018234</name>
</gene>
<comment type="caution">
    <text evidence="1">The sequence shown here is derived from an EMBL/GenBank/DDBJ whole genome shotgun (WGS) entry which is preliminary data.</text>
</comment>
<name>A0ABV0MJ52_9TELE</name>
<dbReference type="EMBL" id="JAHRIO010001537">
    <property type="protein sequence ID" value="MEQ2159026.1"/>
    <property type="molecule type" value="Genomic_DNA"/>
</dbReference>
<organism evidence="1 2">
    <name type="scientific">Goodea atripinnis</name>
    <dbReference type="NCBI Taxonomy" id="208336"/>
    <lineage>
        <taxon>Eukaryota</taxon>
        <taxon>Metazoa</taxon>
        <taxon>Chordata</taxon>
        <taxon>Craniata</taxon>
        <taxon>Vertebrata</taxon>
        <taxon>Euteleostomi</taxon>
        <taxon>Actinopterygii</taxon>
        <taxon>Neopterygii</taxon>
        <taxon>Teleostei</taxon>
        <taxon>Neoteleostei</taxon>
        <taxon>Acanthomorphata</taxon>
        <taxon>Ovalentaria</taxon>
        <taxon>Atherinomorphae</taxon>
        <taxon>Cyprinodontiformes</taxon>
        <taxon>Goodeidae</taxon>
        <taxon>Goodea</taxon>
    </lineage>
</organism>
<evidence type="ECO:0000313" key="2">
    <source>
        <dbReference type="Proteomes" id="UP001476798"/>
    </source>
</evidence>
<dbReference type="Proteomes" id="UP001476798">
    <property type="component" value="Unassembled WGS sequence"/>
</dbReference>
<protein>
    <submittedName>
        <fullName evidence="1">Uncharacterized protein</fullName>
    </submittedName>
</protein>
<accession>A0ABV0MJ52</accession>
<proteinExistence type="predicted"/>
<evidence type="ECO:0000313" key="1">
    <source>
        <dbReference type="EMBL" id="MEQ2159026.1"/>
    </source>
</evidence>
<reference evidence="1 2" key="1">
    <citation type="submission" date="2021-06" db="EMBL/GenBank/DDBJ databases">
        <authorList>
            <person name="Palmer J.M."/>
        </authorList>
    </citation>
    <scope>NUCLEOTIDE SEQUENCE [LARGE SCALE GENOMIC DNA]</scope>
    <source>
        <strain evidence="1 2">GA_2019</strain>
        <tissue evidence="1">Muscle</tissue>
    </source>
</reference>
<keyword evidence="2" id="KW-1185">Reference proteome</keyword>
<sequence>MTGKTGTKLCTFSGKQRESGCCKRVCGHGCLPCVSLLPCDGLGNCSCCSFTNALQQDYESFTEHLLLRLHNFRKIDISLFLLRSRDQKYQYGKNCNGNARKSSQWKRGKSNHTWYLTRVLKNSIRKAKQ</sequence>